<dbReference type="Proteomes" id="UP000016927">
    <property type="component" value="Unassembled WGS sequence"/>
</dbReference>
<protein>
    <submittedName>
        <fullName evidence="1">Uncharacterized protein</fullName>
    </submittedName>
</protein>
<keyword evidence="2" id="KW-1185">Reference proteome</keyword>
<evidence type="ECO:0000313" key="2">
    <source>
        <dbReference type="Proteomes" id="UP000016927"/>
    </source>
</evidence>
<reference evidence="1 2" key="1">
    <citation type="journal article" date="2013" name="BMC Genomics">
        <title>Comparative genomics of parasitic silkworm microsporidia reveal an association between genome expansion and host adaptation.</title>
        <authorList>
            <person name="Pan G."/>
            <person name="Xu J."/>
            <person name="Li T."/>
            <person name="Xia Q."/>
            <person name="Liu S.L."/>
            <person name="Zhang G."/>
            <person name="Li S."/>
            <person name="Li C."/>
            <person name="Liu H."/>
            <person name="Yang L."/>
            <person name="Liu T."/>
            <person name="Zhang X."/>
            <person name="Wu Z."/>
            <person name="Fan W."/>
            <person name="Dang X."/>
            <person name="Xiang H."/>
            <person name="Tao M."/>
            <person name="Li Y."/>
            <person name="Hu J."/>
            <person name="Li Z."/>
            <person name="Lin L."/>
            <person name="Luo J."/>
            <person name="Geng L."/>
            <person name="Wang L."/>
            <person name="Long M."/>
            <person name="Wan Y."/>
            <person name="He N."/>
            <person name="Zhang Z."/>
            <person name="Lu C."/>
            <person name="Keeling P.J."/>
            <person name="Wang J."/>
            <person name="Xiang Z."/>
            <person name="Zhou Z."/>
        </authorList>
    </citation>
    <scope>NUCLEOTIDE SEQUENCE [LARGE SCALE GENOMIC DNA]</scope>
    <source>
        <strain evidence="2">CQ1 / CVCC 102059</strain>
    </source>
</reference>
<dbReference type="EMBL" id="KB908940">
    <property type="protein sequence ID" value="EOB14241.1"/>
    <property type="molecule type" value="Genomic_DNA"/>
</dbReference>
<sequence>MKVSFKLLRFCIKTIFFYCHCIKNNILCAEMVEEAVDEDTYVFVQNDKDDDFENIENEADNKGFEYFTSFEFLQIPENTTENFQCGTGKEYLKTMCDKQKILIAKIDDILNKPRQDNDWETVDERDNLESQLDEFLSLTIRIRMNMLDSHLQLLKIYDVNLTLVFNNILSISNIKNRLNKKIKQCRENLLMYAHLKSTMNKTMIFYNEIGEKYSYQNKLFDETSKNIEKFKNTFDLSLKLIENILKKIKNEDFTNLQGKLQKILKMFDINQTDSLYKADKLINDFIEKSLIDICAINNSIYKYFHS</sequence>
<accession>R0KTV0</accession>
<evidence type="ECO:0000313" key="1">
    <source>
        <dbReference type="EMBL" id="EOB14241.1"/>
    </source>
</evidence>
<dbReference type="VEuPathDB" id="MicrosporidiaDB:NBO_32g0016"/>
<dbReference type="HOGENOM" id="CLU_909427_0_0_1"/>
<dbReference type="AlphaFoldDB" id="R0KTV0"/>
<proteinExistence type="predicted"/>
<gene>
    <name evidence="1" type="ORF">NBO_32g0016</name>
</gene>
<name>R0KTV0_NOSB1</name>
<organism evidence="1 2">
    <name type="scientific">Nosema bombycis (strain CQ1 / CVCC 102059)</name>
    <name type="common">Microsporidian parasite</name>
    <name type="synonym">Pebrine of silkworm</name>
    <dbReference type="NCBI Taxonomy" id="578461"/>
    <lineage>
        <taxon>Eukaryota</taxon>
        <taxon>Fungi</taxon>
        <taxon>Fungi incertae sedis</taxon>
        <taxon>Microsporidia</taxon>
        <taxon>Nosematidae</taxon>
        <taxon>Nosema</taxon>
    </lineage>
</organism>